<sequence length="171" mass="19272">MADKYGTDCEVKGMKNYLHIFIKGAFVLFLIAYLTVLYTSDSAKNVPMEQIAQTMEQDSDITSLNKEARSDLKHYYQTDDRNIDGYFFYKAASPMAVEEICIMKATDNTQANTLLENANAHLSGQKQVFEGYGTDQMALLNNAVVGKKGNYVYYMCGADAQNWRTAFLSMI</sequence>
<dbReference type="Proteomes" id="UP000095645">
    <property type="component" value="Unassembled WGS sequence"/>
</dbReference>
<protein>
    <recommendedName>
        <fullName evidence="4">DUF4358 domain-containing protein</fullName>
    </recommendedName>
</protein>
<feature type="transmembrane region" description="Helical" evidence="1">
    <location>
        <begin position="20"/>
        <end position="38"/>
    </location>
</feature>
<accession>A0A174E853</accession>
<evidence type="ECO:0000313" key="2">
    <source>
        <dbReference type="EMBL" id="CUO33974.1"/>
    </source>
</evidence>
<dbReference type="EMBL" id="CYZP01000023">
    <property type="protein sequence ID" value="CUO33974.1"/>
    <property type="molecule type" value="Genomic_DNA"/>
</dbReference>
<keyword evidence="1" id="KW-0812">Transmembrane</keyword>
<dbReference type="AlphaFoldDB" id="A0A174E853"/>
<evidence type="ECO:0000256" key="1">
    <source>
        <dbReference type="SAM" id="Phobius"/>
    </source>
</evidence>
<keyword evidence="1" id="KW-1133">Transmembrane helix</keyword>
<keyword evidence="1" id="KW-0472">Membrane</keyword>
<proteinExistence type="predicted"/>
<reference evidence="2 3" key="1">
    <citation type="submission" date="2015-09" db="EMBL/GenBank/DDBJ databases">
        <authorList>
            <consortium name="Pathogen Informatics"/>
        </authorList>
    </citation>
    <scope>NUCLEOTIDE SEQUENCE [LARGE SCALE GENOMIC DNA]</scope>
    <source>
        <strain evidence="2 3">2789STDY5834861</strain>
    </source>
</reference>
<dbReference type="InterPro" id="IPR025648">
    <property type="entry name" value="DUF4358"/>
</dbReference>
<gene>
    <name evidence="2" type="ORF">ERS852476_02573</name>
</gene>
<name>A0A174E853_9FIRM</name>
<evidence type="ECO:0000313" key="3">
    <source>
        <dbReference type="Proteomes" id="UP000095645"/>
    </source>
</evidence>
<evidence type="ECO:0008006" key="4">
    <source>
        <dbReference type="Google" id="ProtNLM"/>
    </source>
</evidence>
<organism evidence="2 3">
    <name type="scientific">Blautia obeum</name>
    <dbReference type="NCBI Taxonomy" id="40520"/>
    <lineage>
        <taxon>Bacteria</taxon>
        <taxon>Bacillati</taxon>
        <taxon>Bacillota</taxon>
        <taxon>Clostridia</taxon>
        <taxon>Lachnospirales</taxon>
        <taxon>Lachnospiraceae</taxon>
        <taxon>Blautia</taxon>
    </lineage>
</organism>
<dbReference type="Pfam" id="PF14270">
    <property type="entry name" value="DUF4358"/>
    <property type="match status" value="1"/>
</dbReference>